<evidence type="ECO:0000313" key="12">
    <source>
        <dbReference type="EMBL" id="AWB20157.1"/>
    </source>
</evidence>
<keyword evidence="6 8" id="KW-0808">Transferase</keyword>
<reference evidence="12 13" key="1">
    <citation type="submission" date="2018-04" db="EMBL/GenBank/DDBJ databases">
        <title>Methylobacterium sp. PR1016A genome.</title>
        <authorList>
            <person name="Park W."/>
        </authorList>
    </citation>
    <scope>NUCLEOTIDE SEQUENCE [LARGE SCALE GENOMIC DNA]</scope>
    <source>
        <strain evidence="12 13">PR1016A</strain>
    </source>
</reference>
<dbReference type="Pfam" id="PF00534">
    <property type="entry name" value="Glycos_transf_1"/>
    <property type="match status" value="1"/>
</dbReference>
<keyword evidence="7 8" id="KW-0320">Glycogen biosynthesis</keyword>
<dbReference type="AlphaFoldDB" id="A0A2R4WF29"/>
<evidence type="ECO:0000256" key="3">
    <source>
        <dbReference type="ARBA" id="ARBA00004964"/>
    </source>
</evidence>
<dbReference type="InterPro" id="IPR001296">
    <property type="entry name" value="Glyco_trans_1"/>
</dbReference>
<proteinExistence type="inferred from homology"/>
<protein>
    <recommendedName>
        <fullName evidence="8">Glycogen synthase</fullName>
        <ecNumber evidence="8">2.4.1.21</ecNumber>
    </recommendedName>
    <alternativeName>
        <fullName evidence="8">Starch [bacterial glycogen] synthase</fullName>
    </alternativeName>
</protein>
<evidence type="ECO:0000256" key="9">
    <source>
        <dbReference type="SAM" id="MobiDB-lite"/>
    </source>
</evidence>
<evidence type="ECO:0000256" key="5">
    <source>
        <dbReference type="ARBA" id="ARBA00022676"/>
    </source>
</evidence>
<organism evidence="12 13">
    <name type="scientific">Methylobacterium currus</name>
    <dbReference type="NCBI Taxonomy" id="2051553"/>
    <lineage>
        <taxon>Bacteria</taxon>
        <taxon>Pseudomonadati</taxon>
        <taxon>Pseudomonadota</taxon>
        <taxon>Alphaproteobacteria</taxon>
        <taxon>Hyphomicrobiales</taxon>
        <taxon>Methylobacteriaceae</taxon>
        <taxon>Methylobacterium</taxon>
    </lineage>
</organism>
<comment type="pathway">
    <text evidence="3 8">Glycan biosynthesis; glycogen biosynthesis.</text>
</comment>
<evidence type="ECO:0000313" key="13">
    <source>
        <dbReference type="Proteomes" id="UP000244755"/>
    </source>
</evidence>
<comment type="catalytic activity">
    <reaction evidence="1 8">
        <text>[(1-&gt;4)-alpha-D-glucosyl](n) + ADP-alpha-D-glucose = [(1-&gt;4)-alpha-D-glucosyl](n+1) + ADP + H(+)</text>
        <dbReference type="Rhea" id="RHEA:18189"/>
        <dbReference type="Rhea" id="RHEA-COMP:9584"/>
        <dbReference type="Rhea" id="RHEA-COMP:9587"/>
        <dbReference type="ChEBI" id="CHEBI:15378"/>
        <dbReference type="ChEBI" id="CHEBI:15444"/>
        <dbReference type="ChEBI" id="CHEBI:57498"/>
        <dbReference type="ChEBI" id="CHEBI:456216"/>
        <dbReference type="EC" id="2.4.1.21"/>
    </reaction>
</comment>
<accession>A0A2R4WF29</accession>
<dbReference type="KEGG" id="mee:DA075_03750"/>
<comment type="similarity">
    <text evidence="4 8">Belongs to the glycosyltransferase 1 family. Bacterial/plant glycogen synthase subfamily.</text>
</comment>
<feature type="domain" description="Starch synthase catalytic" evidence="11">
    <location>
        <begin position="36"/>
        <end position="268"/>
    </location>
</feature>
<feature type="binding site" evidence="8">
    <location>
        <position position="49"/>
    </location>
    <ligand>
        <name>ADP-alpha-D-glucose</name>
        <dbReference type="ChEBI" id="CHEBI:57498"/>
    </ligand>
</feature>
<feature type="compositionally biased region" description="Polar residues" evidence="9">
    <location>
        <begin position="8"/>
        <end position="21"/>
    </location>
</feature>
<dbReference type="NCBIfam" id="TIGR02095">
    <property type="entry name" value="glgA"/>
    <property type="match status" value="1"/>
</dbReference>
<evidence type="ECO:0000256" key="6">
    <source>
        <dbReference type="ARBA" id="ARBA00022679"/>
    </source>
</evidence>
<dbReference type="SUPFAM" id="SSF53756">
    <property type="entry name" value="UDP-Glycosyltransferase/glycogen phosphorylase"/>
    <property type="match status" value="1"/>
</dbReference>
<dbReference type="UniPathway" id="UPA00164"/>
<dbReference type="InterPro" id="IPR013534">
    <property type="entry name" value="Starch_synth_cat_dom"/>
</dbReference>
<evidence type="ECO:0000256" key="1">
    <source>
        <dbReference type="ARBA" id="ARBA00001478"/>
    </source>
</evidence>
<evidence type="ECO:0000256" key="4">
    <source>
        <dbReference type="ARBA" id="ARBA00010281"/>
    </source>
</evidence>
<dbReference type="GO" id="GO:0004373">
    <property type="term" value="F:alpha-1,4-glucan glucosyltransferase (UDP-glucose donor) activity"/>
    <property type="evidence" value="ECO:0007669"/>
    <property type="project" value="InterPro"/>
</dbReference>
<sequence length="514" mass="55759">MTFPASARSASQAPTLPSDSSPRGAVEALRGSLKPRILYATPEMADFVKTGGLGEVAASLPRALRQHYDVRILIPGYRQVVDRHPEIMVVAHLAGSADMPPCDLGLIETGDGLPVYVILCSALYERDGSPYGDQGIDFPDNDLRFGRLSLAAAEIAQGIDPEWRADLLHLNDWQTALAPAYLAWRGQRVPSVLTIHNLAYQGLFSWENLGRLGVPESAFQIDGVEFYGKLSFLKAGLFYASHVTTVSETYAHEITTPEFGCGLDGLLRTRAHQGRLAGILNGIDESWDPRTDPHLATRFEPDDWKGKRANADAVRTRFGLGVSRGPLFAIVSRLVHQKGVDLTLAAAESIVAEGGQLVVTGQGEPRFEAAFLDLARRHPGSVGVRVGFEETDAHRMFAGSDFLLMPSRFEPCGLAQMYAQRFGSLPIAHRTGGLADTVEDGVTGFLFGESSLKGLSGAIRRAFDVFASKRRLGAMRRNAMAREFGWDRAADGYSSLYTRVVGNGADLMRGRAAA</sequence>
<dbReference type="CDD" id="cd03791">
    <property type="entry name" value="GT5_Glycogen_synthase_DULL1-like"/>
    <property type="match status" value="1"/>
</dbReference>
<dbReference type="Gene3D" id="3.40.50.2000">
    <property type="entry name" value="Glycogen Phosphorylase B"/>
    <property type="match status" value="2"/>
</dbReference>
<dbReference type="GO" id="GO:0009011">
    <property type="term" value="F:alpha-1,4-glucan glucosyltransferase (ADP-glucose donor) activity"/>
    <property type="evidence" value="ECO:0007669"/>
    <property type="project" value="UniProtKB-UniRule"/>
</dbReference>
<keyword evidence="13" id="KW-1185">Reference proteome</keyword>
<dbReference type="Proteomes" id="UP000244755">
    <property type="component" value="Chromosome 1"/>
</dbReference>
<dbReference type="NCBIfam" id="NF001899">
    <property type="entry name" value="PRK00654.1-2"/>
    <property type="match status" value="1"/>
</dbReference>
<comment type="function">
    <text evidence="2 8">Synthesizes alpha-1,4-glucan chains using ADP-glucose.</text>
</comment>
<dbReference type="OrthoDB" id="9808590at2"/>
<dbReference type="EC" id="2.4.1.21" evidence="8"/>
<dbReference type="InterPro" id="IPR011835">
    <property type="entry name" value="GS/SS"/>
</dbReference>
<evidence type="ECO:0000256" key="7">
    <source>
        <dbReference type="ARBA" id="ARBA00023056"/>
    </source>
</evidence>
<dbReference type="PANTHER" id="PTHR45825:SF8">
    <property type="entry name" value="GLYCOGEN SYNTHASE"/>
    <property type="match status" value="1"/>
</dbReference>
<dbReference type="GO" id="GO:0005978">
    <property type="term" value="P:glycogen biosynthetic process"/>
    <property type="evidence" value="ECO:0007669"/>
    <property type="project" value="UniProtKB-UniRule"/>
</dbReference>
<feature type="region of interest" description="Disordered" evidence="9">
    <location>
        <begin position="1"/>
        <end position="25"/>
    </location>
</feature>
<keyword evidence="5 8" id="KW-0328">Glycosyltransferase</keyword>
<dbReference type="PANTHER" id="PTHR45825">
    <property type="entry name" value="GRANULE-BOUND STARCH SYNTHASE 1, CHLOROPLASTIC/AMYLOPLASTIC"/>
    <property type="match status" value="1"/>
</dbReference>
<dbReference type="Pfam" id="PF08323">
    <property type="entry name" value="Glyco_transf_5"/>
    <property type="match status" value="1"/>
</dbReference>
<dbReference type="HAMAP" id="MF_00484">
    <property type="entry name" value="Glycogen_synth"/>
    <property type="match status" value="1"/>
</dbReference>
<dbReference type="EMBL" id="CP028843">
    <property type="protein sequence ID" value="AWB20157.1"/>
    <property type="molecule type" value="Genomic_DNA"/>
</dbReference>
<evidence type="ECO:0000259" key="10">
    <source>
        <dbReference type="Pfam" id="PF00534"/>
    </source>
</evidence>
<evidence type="ECO:0000256" key="8">
    <source>
        <dbReference type="HAMAP-Rule" id="MF_00484"/>
    </source>
</evidence>
<feature type="domain" description="Glycosyl transferase family 1" evidence="10">
    <location>
        <begin position="325"/>
        <end position="463"/>
    </location>
</feature>
<dbReference type="RefSeq" id="WP_099952072.1">
    <property type="nucleotide sequence ID" value="NZ_CP028843.1"/>
</dbReference>
<gene>
    <name evidence="8" type="primary">glgA</name>
    <name evidence="12" type="ORF">DA075_03750</name>
</gene>
<dbReference type="NCBIfam" id="NF001901">
    <property type="entry name" value="PRK00654.1-5"/>
    <property type="match status" value="1"/>
</dbReference>
<evidence type="ECO:0000259" key="11">
    <source>
        <dbReference type="Pfam" id="PF08323"/>
    </source>
</evidence>
<name>A0A2R4WF29_9HYPH</name>
<evidence type="ECO:0000256" key="2">
    <source>
        <dbReference type="ARBA" id="ARBA00002764"/>
    </source>
</evidence>